<evidence type="ECO:0000313" key="8">
    <source>
        <dbReference type="Proteomes" id="UP000245778"/>
    </source>
</evidence>
<dbReference type="PANTHER" id="PTHR42756:SF1">
    <property type="entry name" value="TRANSCRIPTIONAL REPRESSOR OF EMRAB OPERON"/>
    <property type="match status" value="1"/>
</dbReference>
<dbReference type="Proteomes" id="UP000245778">
    <property type="component" value="Unassembled WGS sequence"/>
</dbReference>
<evidence type="ECO:0000313" key="5">
    <source>
        <dbReference type="EMBL" id="ALP92418.1"/>
    </source>
</evidence>
<evidence type="ECO:0000259" key="4">
    <source>
        <dbReference type="PROSITE" id="PS50995"/>
    </source>
</evidence>
<accession>A0A0S2VZL1</accession>
<dbReference type="AlphaFoldDB" id="A0A0S2VZL1"/>
<dbReference type="SMART" id="SM00347">
    <property type="entry name" value="HTH_MARR"/>
    <property type="match status" value="1"/>
</dbReference>
<evidence type="ECO:0000256" key="1">
    <source>
        <dbReference type="ARBA" id="ARBA00023015"/>
    </source>
</evidence>
<proteinExistence type="predicted"/>
<feature type="domain" description="HTH marR-type" evidence="4">
    <location>
        <begin position="4"/>
        <end position="142"/>
    </location>
</feature>
<dbReference type="GeneID" id="93227667"/>
<dbReference type="OrthoDB" id="1903875at2"/>
<reference evidence="5 7" key="1">
    <citation type="journal article" date="2015" name="Nat. Commun.">
        <title>Production of butyrate from lysine and the Amadori product fructoselysine by a human gut commensal.</title>
        <authorList>
            <person name="Bui T.P."/>
            <person name="Ritari J."/>
            <person name="Boeren S."/>
            <person name="de Waard P."/>
            <person name="Plugge C.M."/>
            <person name="de Vos W.M."/>
        </authorList>
    </citation>
    <scope>NUCLEOTIDE SEQUENCE [LARGE SCALE GENOMIC DNA]</scope>
    <source>
        <strain evidence="5 7">AF211</strain>
    </source>
</reference>
<organism evidence="5 7">
    <name type="scientific">Intestinimonas butyriciproducens</name>
    <dbReference type="NCBI Taxonomy" id="1297617"/>
    <lineage>
        <taxon>Bacteria</taxon>
        <taxon>Bacillati</taxon>
        <taxon>Bacillota</taxon>
        <taxon>Clostridia</taxon>
        <taxon>Eubacteriales</taxon>
        <taxon>Intestinimonas</taxon>
    </lineage>
</organism>
<gene>
    <name evidence="6" type="ORF">C7373_101607</name>
    <name evidence="5" type="ORF">IB211_00022</name>
</gene>
<evidence type="ECO:0000256" key="3">
    <source>
        <dbReference type="ARBA" id="ARBA00023163"/>
    </source>
</evidence>
<evidence type="ECO:0000256" key="2">
    <source>
        <dbReference type="ARBA" id="ARBA00023125"/>
    </source>
</evidence>
<dbReference type="InterPro" id="IPR011991">
    <property type="entry name" value="ArsR-like_HTH"/>
</dbReference>
<dbReference type="RefSeq" id="WP_052082653.1">
    <property type="nucleotide sequence ID" value="NZ_CALICV010000139.1"/>
</dbReference>
<dbReference type="eggNOG" id="COG1846">
    <property type="taxonomic scope" value="Bacteria"/>
</dbReference>
<evidence type="ECO:0000313" key="7">
    <source>
        <dbReference type="Proteomes" id="UP000064844"/>
    </source>
</evidence>
<dbReference type="STRING" id="1297617.IB211_00022"/>
<dbReference type="Gene3D" id="1.10.10.10">
    <property type="entry name" value="Winged helix-like DNA-binding domain superfamily/Winged helix DNA-binding domain"/>
    <property type="match status" value="1"/>
</dbReference>
<dbReference type="KEGG" id="ibu:IB211_00022"/>
<dbReference type="SUPFAM" id="SSF46785">
    <property type="entry name" value="Winged helix' DNA-binding domain"/>
    <property type="match status" value="1"/>
</dbReference>
<dbReference type="Proteomes" id="UP000064844">
    <property type="component" value="Chromosome"/>
</dbReference>
<reference evidence="7" key="2">
    <citation type="submission" date="2015-04" db="EMBL/GenBank/DDBJ databases">
        <title>A butyrogenic pathway from the amino acid lysine in a human gut commensal.</title>
        <authorList>
            <person name="de Vos W.M."/>
            <person name="Bui N.T.P."/>
            <person name="Plugge C.M."/>
            <person name="Ritari J."/>
        </authorList>
    </citation>
    <scope>NUCLEOTIDE SEQUENCE [LARGE SCALE GENOMIC DNA]</scope>
    <source>
        <strain evidence="7">AF211</strain>
    </source>
</reference>
<sequence length="157" mass="17853">MEMRENMPGILFQSVERARKQAIQTELSRRGLGTLGQPMILFLLKDKGREGRIAAQKELSDAMHVSPATVAVSLKSLEREGYVEKLADETDQRRKAVRLTPKGEAAIQRCVQVFEAVDQSMFEGFRPEETRQACGYLMRMLHNLRGDLPPERMNCQC</sequence>
<dbReference type="InterPro" id="IPR036390">
    <property type="entry name" value="WH_DNA-bd_sf"/>
</dbReference>
<keyword evidence="2 6" id="KW-0238">DNA-binding</keyword>
<dbReference type="InterPro" id="IPR036388">
    <property type="entry name" value="WH-like_DNA-bd_sf"/>
</dbReference>
<name>A0A0S2VZL1_9FIRM</name>
<reference evidence="6 8" key="3">
    <citation type="submission" date="2018-04" db="EMBL/GenBank/DDBJ databases">
        <title>Genomic Encyclopedia of Type Strains, Phase IV (KMG-IV): sequencing the most valuable type-strain genomes for metagenomic binning, comparative biology and taxonomic classification.</title>
        <authorList>
            <person name="Goeker M."/>
        </authorList>
    </citation>
    <scope>NUCLEOTIDE SEQUENCE [LARGE SCALE GENOMIC DNA]</scope>
    <source>
        <strain evidence="6 8">DSM 26588</strain>
    </source>
</reference>
<keyword evidence="1" id="KW-0805">Transcription regulation</keyword>
<keyword evidence="7" id="KW-1185">Reference proteome</keyword>
<dbReference type="PRINTS" id="PR00598">
    <property type="entry name" value="HTHMARR"/>
</dbReference>
<evidence type="ECO:0000313" key="6">
    <source>
        <dbReference type="EMBL" id="PVY60090.1"/>
    </source>
</evidence>
<dbReference type="EMBL" id="QEKK01000001">
    <property type="protein sequence ID" value="PVY60090.1"/>
    <property type="molecule type" value="Genomic_DNA"/>
</dbReference>
<keyword evidence="3" id="KW-0804">Transcription</keyword>
<dbReference type="EMBL" id="CP011307">
    <property type="protein sequence ID" value="ALP92418.1"/>
    <property type="molecule type" value="Genomic_DNA"/>
</dbReference>
<dbReference type="PROSITE" id="PS50995">
    <property type="entry name" value="HTH_MARR_2"/>
    <property type="match status" value="1"/>
</dbReference>
<dbReference type="InterPro" id="IPR000835">
    <property type="entry name" value="HTH_MarR-typ"/>
</dbReference>
<dbReference type="GO" id="GO:0003700">
    <property type="term" value="F:DNA-binding transcription factor activity"/>
    <property type="evidence" value="ECO:0007669"/>
    <property type="project" value="InterPro"/>
</dbReference>
<dbReference type="PANTHER" id="PTHR42756">
    <property type="entry name" value="TRANSCRIPTIONAL REGULATOR, MARR"/>
    <property type="match status" value="1"/>
</dbReference>
<dbReference type="GO" id="GO:0003677">
    <property type="term" value="F:DNA binding"/>
    <property type="evidence" value="ECO:0007669"/>
    <property type="project" value="UniProtKB-KW"/>
</dbReference>
<protein>
    <submittedName>
        <fullName evidence="6">DNA-binding MarR family transcriptional regulator</fullName>
    </submittedName>
    <submittedName>
        <fullName evidence="5">Transcriptional regulator, MarRNA family</fullName>
    </submittedName>
</protein>
<dbReference type="CDD" id="cd00090">
    <property type="entry name" value="HTH_ARSR"/>
    <property type="match status" value="1"/>
</dbReference>
<dbReference type="Pfam" id="PF01047">
    <property type="entry name" value="MarR"/>
    <property type="match status" value="1"/>
</dbReference>